<dbReference type="Proteomes" id="UP000277858">
    <property type="component" value="Chromosome"/>
</dbReference>
<keyword evidence="3" id="KW-1185">Reference proteome</keyword>
<protein>
    <submittedName>
        <fullName evidence="2">Uncharacterized protein</fullName>
    </submittedName>
</protein>
<feature type="region of interest" description="Disordered" evidence="1">
    <location>
        <begin position="39"/>
        <end position="69"/>
    </location>
</feature>
<proteinExistence type="predicted"/>
<reference evidence="2 3" key="1">
    <citation type="submission" date="2018-12" db="EMBL/GenBank/DDBJ databases">
        <authorList>
            <consortium name="Pathogen Informatics"/>
        </authorList>
    </citation>
    <scope>NUCLEOTIDE SEQUENCE [LARGE SCALE GENOMIC DNA]</scope>
    <source>
        <strain evidence="2 3">NCTC13652</strain>
    </source>
</reference>
<dbReference type="EMBL" id="LR134473">
    <property type="protein sequence ID" value="VEI02872.1"/>
    <property type="molecule type" value="Genomic_DNA"/>
</dbReference>
<name>A0A3S4VIP1_9ACTN</name>
<gene>
    <name evidence="2" type="ORF">NCTC13652_01065</name>
</gene>
<sequence>MARPTSLPSPYETGEVCQPRLQVPDPHEMLEWLNRTARSRGTRQYEEPDQDVLSGFGTVEPYDVDAETR</sequence>
<accession>A0A3S4VIP1</accession>
<feature type="region of interest" description="Disordered" evidence="1">
    <location>
        <begin position="1"/>
        <end position="21"/>
    </location>
</feature>
<evidence type="ECO:0000256" key="1">
    <source>
        <dbReference type="SAM" id="MobiDB-lite"/>
    </source>
</evidence>
<dbReference type="AlphaFoldDB" id="A0A3S4VIP1"/>
<organism evidence="2 3">
    <name type="scientific">Acidipropionibacterium jensenii</name>
    <dbReference type="NCBI Taxonomy" id="1749"/>
    <lineage>
        <taxon>Bacteria</taxon>
        <taxon>Bacillati</taxon>
        <taxon>Actinomycetota</taxon>
        <taxon>Actinomycetes</taxon>
        <taxon>Propionibacteriales</taxon>
        <taxon>Propionibacteriaceae</taxon>
        <taxon>Acidipropionibacterium</taxon>
    </lineage>
</organism>
<evidence type="ECO:0000313" key="2">
    <source>
        <dbReference type="EMBL" id="VEI02872.1"/>
    </source>
</evidence>
<evidence type="ECO:0000313" key="3">
    <source>
        <dbReference type="Proteomes" id="UP000277858"/>
    </source>
</evidence>
<dbReference type="RefSeq" id="WP_028703747.1">
    <property type="nucleotide sequence ID" value="NZ_JAKDOF010000029.1"/>
</dbReference>